<feature type="region of interest" description="Disordered" evidence="1">
    <location>
        <begin position="46"/>
        <end position="72"/>
    </location>
</feature>
<dbReference type="OrthoDB" id="10603059at2759"/>
<evidence type="ECO:0000313" key="3">
    <source>
        <dbReference type="Proteomes" id="UP000257109"/>
    </source>
</evidence>
<proteinExistence type="predicted"/>
<dbReference type="Proteomes" id="UP000257109">
    <property type="component" value="Unassembled WGS sequence"/>
</dbReference>
<evidence type="ECO:0000256" key="1">
    <source>
        <dbReference type="SAM" id="MobiDB-lite"/>
    </source>
</evidence>
<keyword evidence="3" id="KW-1185">Reference proteome</keyword>
<comment type="caution">
    <text evidence="2">The sequence shown here is derived from an EMBL/GenBank/DDBJ whole genome shotgun (WGS) entry which is preliminary data.</text>
</comment>
<evidence type="ECO:0000313" key="2">
    <source>
        <dbReference type="EMBL" id="RDX66578.1"/>
    </source>
</evidence>
<reference evidence="2" key="1">
    <citation type="submission" date="2018-05" db="EMBL/GenBank/DDBJ databases">
        <title>Draft genome of Mucuna pruriens seed.</title>
        <authorList>
            <person name="Nnadi N.E."/>
            <person name="Vos R."/>
            <person name="Hasami M.H."/>
            <person name="Devisetty U.K."/>
            <person name="Aguiy J.C."/>
        </authorList>
    </citation>
    <scope>NUCLEOTIDE SEQUENCE [LARGE SCALE GENOMIC DNA]</scope>
    <source>
        <strain evidence="2">JCA_2017</strain>
    </source>
</reference>
<gene>
    <name evidence="2" type="ORF">CR513_54639</name>
</gene>
<accession>A0A371EKL1</accession>
<dbReference type="AlphaFoldDB" id="A0A371EKL1"/>
<sequence>MEKTTIAISAPHKIDNSFAFLNKPVRRFENVTCLVLRRAYSPNKIRDTIENSGGRHNPTPSRKQRWETVGRN</sequence>
<feature type="non-terminal residue" evidence="2">
    <location>
        <position position="1"/>
    </location>
</feature>
<name>A0A371EKL1_MUCPR</name>
<organism evidence="2 3">
    <name type="scientific">Mucuna pruriens</name>
    <name type="common">Velvet bean</name>
    <name type="synonym">Dolichos pruriens</name>
    <dbReference type="NCBI Taxonomy" id="157652"/>
    <lineage>
        <taxon>Eukaryota</taxon>
        <taxon>Viridiplantae</taxon>
        <taxon>Streptophyta</taxon>
        <taxon>Embryophyta</taxon>
        <taxon>Tracheophyta</taxon>
        <taxon>Spermatophyta</taxon>
        <taxon>Magnoliopsida</taxon>
        <taxon>eudicotyledons</taxon>
        <taxon>Gunneridae</taxon>
        <taxon>Pentapetalae</taxon>
        <taxon>rosids</taxon>
        <taxon>fabids</taxon>
        <taxon>Fabales</taxon>
        <taxon>Fabaceae</taxon>
        <taxon>Papilionoideae</taxon>
        <taxon>50 kb inversion clade</taxon>
        <taxon>NPAAA clade</taxon>
        <taxon>indigoferoid/millettioid clade</taxon>
        <taxon>Phaseoleae</taxon>
        <taxon>Mucuna</taxon>
    </lineage>
</organism>
<protein>
    <submittedName>
        <fullName evidence="2">Uncharacterized protein</fullName>
    </submittedName>
</protein>
<dbReference type="EMBL" id="QJKJ01013373">
    <property type="protein sequence ID" value="RDX66578.1"/>
    <property type="molecule type" value="Genomic_DNA"/>
</dbReference>